<proteinExistence type="predicted"/>
<reference evidence="1 2" key="1">
    <citation type="submission" date="2018-08" db="EMBL/GenBank/DDBJ databases">
        <title>Complete genomic analysis of a Citrobacter pasteurii isolated from cockles (Cerastoderma edule) containing a new chromosomic qnrB allele.</title>
        <authorList>
            <person name="Rodrigues A."/>
            <person name="Baptista T."/>
            <person name="Quesada A."/>
            <person name="Campos M.J."/>
        </authorList>
    </citation>
    <scope>NUCLEOTIDE SEQUENCE [LARGE SCALE GENOMIC DNA]</scope>
    <source>
        <strain evidence="1 2">BA18</strain>
    </source>
</reference>
<dbReference type="AlphaFoldDB" id="A0A6N6K1A6"/>
<dbReference type="EMBL" id="QRDC01000013">
    <property type="protein sequence ID" value="KAA1276917.1"/>
    <property type="molecule type" value="Genomic_DNA"/>
</dbReference>
<protein>
    <submittedName>
        <fullName evidence="1">Uncharacterized protein</fullName>
    </submittedName>
</protein>
<name>A0A6N6K1A6_9ENTR</name>
<accession>A0A6N6K1A6</accession>
<dbReference type="Proteomes" id="UP000468420">
    <property type="component" value="Unassembled WGS sequence"/>
</dbReference>
<dbReference type="RefSeq" id="WP_149692048.1">
    <property type="nucleotide sequence ID" value="NZ_JBEUGM010000033.1"/>
</dbReference>
<comment type="caution">
    <text evidence="1">The sequence shown here is derived from an EMBL/GenBank/DDBJ whole genome shotgun (WGS) entry which is preliminary data.</text>
</comment>
<sequence>MSEIIMLSKIVLMPADWANTTRLAKLRNVPRTIVNRLLLPHNTIDIDLLQLSEQNMFFISRWQELYSAAMMAASRQLAPMFVRFPAALTLLTAKQRAFLYIPWFSSLPINQEYRQPDLAMLEQYAYTLLVKAMHNRFPPPLIPLLALFFTDECQEPDIRDDQIYPEEYLLFLQALEYA</sequence>
<evidence type="ECO:0000313" key="2">
    <source>
        <dbReference type="Proteomes" id="UP000468420"/>
    </source>
</evidence>
<evidence type="ECO:0000313" key="1">
    <source>
        <dbReference type="EMBL" id="KAA1276917.1"/>
    </source>
</evidence>
<gene>
    <name evidence="1" type="ORF">DXF85_16385</name>
</gene>
<organism evidence="1 2">
    <name type="scientific">Citrobacter pasteurii</name>
    <dbReference type="NCBI Taxonomy" id="1563222"/>
    <lineage>
        <taxon>Bacteria</taxon>
        <taxon>Pseudomonadati</taxon>
        <taxon>Pseudomonadota</taxon>
        <taxon>Gammaproteobacteria</taxon>
        <taxon>Enterobacterales</taxon>
        <taxon>Enterobacteriaceae</taxon>
        <taxon>Citrobacter</taxon>
    </lineage>
</organism>